<reference evidence="3 4" key="1">
    <citation type="submission" date="2016-10" db="EMBL/GenBank/DDBJ databases">
        <authorList>
            <person name="de Groot N.N."/>
        </authorList>
    </citation>
    <scope>NUCLEOTIDE SEQUENCE [LARGE SCALE GENOMIC DNA]</scope>
    <source>
        <strain evidence="3 4">CGMCC 1.10457</strain>
    </source>
</reference>
<dbReference type="AlphaFoldDB" id="A0A1I6K8T7"/>
<dbReference type="Proteomes" id="UP000199062">
    <property type="component" value="Unassembled WGS sequence"/>
</dbReference>
<dbReference type="RefSeq" id="WP_089813268.1">
    <property type="nucleotide sequence ID" value="NZ_FOZK01000001.1"/>
</dbReference>
<feature type="region of interest" description="Disordered" evidence="2">
    <location>
        <begin position="72"/>
        <end position="92"/>
    </location>
</feature>
<keyword evidence="1" id="KW-0143">Chaperone</keyword>
<dbReference type="InterPro" id="IPR020945">
    <property type="entry name" value="DMSO/NO3_reduct_chaperone"/>
</dbReference>
<dbReference type="PANTHER" id="PTHR34227">
    <property type="entry name" value="CHAPERONE PROTEIN YCDY"/>
    <property type="match status" value="1"/>
</dbReference>
<name>A0A1I6K8T7_9EURY</name>
<accession>A0A1I6K8T7</accession>
<dbReference type="InterPro" id="IPR036411">
    <property type="entry name" value="TorD-like_sf"/>
</dbReference>
<dbReference type="OrthoDB" id="226594at2157"/>
<dbReference type="Pfam" id="PF02613">
    <property type="entry name" value="Nitrate_red_del"/>
    <property type="match status" value="1"/>
</dbReference>
<evidence type="ECO:0000256" key="1">
    <source>
        <dbReference type="ARBA" id="ARBA00023186"/>
    </source>
</evidence>
<evidence type="ECO:0000313" key="4">
    <source>
        <dbReference type="Proteomes" id="UP000199062"/>
    </source>
</evidence>
<dbReference type="SUPFAM" id="SSF89155">
    <property type="entry name" value="TorD-like"/>
    <property type="match status" value="1"/>
</dbReference>
<dbReference type="EMBL" id="FOZK01000001">
    <property type="protein sequence ID" value="SFR87280.1"/>
    <property type="molecule type" value="Genomic_DNA"/>
</dbReference>
<organism evidence="3 4">
    <name type="scientific">Halomicrobium zhouii</name>
    <dbReference type="NCBI Taxonomy" id="767519"/>
    <lineage>
        <taxon>Archaea</taxon>
        <taxon>Methanobacteriati</taxon>
        <taxon>Methanobacteriota</taxon>
        <taxon>Stenosarchaea group</taxon>
        <taxon>Halobacteria</taxon>
        <taxon>Halobacteriales</taxon>
        <taxon>Haloarculaceae</taxon>
        <taxon>Halomicrobium</taxon>
    </lineage>
</organism>
<evidence type="ECO:0000313" key="3">
    <source>
        <dbReference type="EMBL" id="SFR87280.1"/>
    </source>
</evidence>
<dbReference type="Gene3D" id="1.10.3480.10">
    <property type="entry name" value="TorD-like"/>
    <property type="match status" value="1"/>
</dbReference>
<dbReference type="PANTHER" id="PTHR34227:SF1">
    <property type="entry name" value="DIMETHYL SULFOXIDE REDUCTASE CHAPERONE-RELATED"/>
    <property type="match status" value="1"/>
</dbReference>
<dbReference type="STRING" id="767519.SAMN05216559_0332"/>
<protein>
    <submittedName>
        <fullName evidence="3">DMSO reductase family type II enzyme chaperone</fullName>
    </submittedName>
</protein>
<gene>
    <name evidence="3" type="ORF">SAMN05216559_0332</name>
</gene>
<keyword evidence="4" id="KW-1185">Reference proteome</keyword>
<sequence>MTANTADDADLAPTIDRDDLDVDSGARGTLYALLARAFTHPDDDLYDALATGEFADSVASLLDRTTLDVDGFDPDESDAVDDDDAADSGPAALRTEDDYDTLCARYNDLFVVSFTEVEDRTDGTESSTAPPVPLYESSYRSDVSWTDVNLDLLRAYDFYGLEVDQSVRDHHDHLRYQLEFAGYLARRAAVADDGAPAARLDLLDRHLRVITEGMADAMADEPEIGAYGPLVKLLDAFTAADRRDLADRVEGE</sequence>
<evidence type="ECO:0000256" key="2">
    <source>
        <dbReference type="SAM" id="MobiDB-lite"/>
    </source>
</evidence>
<proteinExistence type="predicted"/>
<dbReference type="InterPro" id="IPR050289">
    <property type="entry name" value="TorD/DmsD_chaperones"/>
</dbReference>
<feature type="compositionally biased region" description="Acidic residues" evidence="2">
    <location>
        <begin position="72"/>
        <end position="86"/>
    </location>
</feature>